<feature type="transmembrane region" description="Helical" evidence="4">
    <location>
        <begin position="83"/>
        <end position="105"/>
    </location>
</feature>
<dbReference type="Pfam" id="PF07690">
    <property type="entry name" value="MFS_1"/>
    <property type="match status" value="2"/>
</dbReference>
<keyword evidence="2 4" id="KW-1133">Transmembrane helix</keyword>
<feature type="transmembrane region" description="Helical" evidence="4">
    <location>
        <begin position="358"/>
        <end position="380"/>
    </location>
</feature>
<feature type="transmembrane region" description="Helical" evidence="4">
    <location>
        <begin position="236"/>
        <end position="257"/>
    </location>
</feature>
<dbReference type="EMBL" id="JAAZON010000544">
    <property type="protein sequence ID" value="NMC63863.1"/>
    <property type="molecule type" value="Genomic_DNA"/>
</dbReference>
<name>A0A7X9FT73_9DELT</name>
<dbReference type="Proteomes" id="UP000524246">
    <property type="component" value="Unassembled WGS sequence"/>
</dbReference>
<keyword evidence="1 4" id="KW-0812">Transmembrane</keyword>
<feature type="transmembrane region" description="Helical" evidence="4">
    <location>
        <begin position="328"/>
        <end position="346"/>
    </location>
</feature>
<dbReference type="PROSITE" id="PS50850">
    <property type="entry name" value="MFS"/>
    <property type="match status" value="1"/>
</dbReference>
<dbReference type="Gene3D" id="1.20.1250.20">
    <property type="entry name" value="MFS general substrate transporter like domains"/>
    <property type="match status" value="2"/>
</dbReference>
<feature type="transmembrane region" description="Helical" evidence="4">
    <location>
        <begin position="154"/>
        <end position="172"/>
    </location>
</feature>
<feature type="transmembrane region" description="Helical" evidence="4">
    <location>
        <begin position="184"/>
        <end position="204"/>
    </location>
</feature>
<accession>A0A7X9FT73</accession>
<comment type="caution">
    <text evidence="6">The sequence shown here is derived from an EMBL/GenBank/DDBJ whole genome shotgun (WGS) entry which is preliminary data.</text>
</comment>
<feature type="transmembrane region" description="Helical" evidence="4">
    <location>
        <begin position="400"/>
        <end position="420"/>
    </location>
</feature>
<evidence type="ECO:0000313" key="7">
    <source>
        <dbReference type="Proteomes" id="UP000524246"/>
    </source>
</evidence>
<keyword evidence="3 4" id="KW-0472">Membrane</keyword>
<dbReference type="InterPro" id="IPR020846">
    <property type="entry name" value="MFS_dom"/>
</dbReference>
<dbReference type="InterPro" id="IPR036259">
    <property type="entry name" value="MFS_trans_sf"/>
</dbReference>
<evidence type="ECO:0000256" key="4">
    <source>
        <dbReference type="SAM" id="Phobius"/>
    </source>
</evidence>
<evidence type="ECO:0000256" key="1">
    <source>
        <dbReference type="ARBA" id="ARBA00022692"/>
    </source>
</evidence>
<protein>
    <submittedName>
        <fullName evidence="6">MFS transporter</fullName>
    </submittedName>
</protein>
<dbReference type="SUPFAM" id="SSF103473">
    <property type="entry name" value="MFS general substrate transporter"/>
    <property type="match status" value="1"/>
</dbReference>
<reference evidence="6 7" key="1">
    <citation type="journal article" date="2020" name="Biotechnol. Biofuels">
        <title>New insights from the biogas microbiome by comprehensive genome-resolved metagenomics of nearly 1600 species originating from multiple anaerobic digesters.</title>
        <authorList>
            <person name="Campanaro S."/>
            <person name="Treu L."/>
            <person name="Rodriguez-R L.M."/>
            <person name="Kovalovszki A."/>
            <person name="Ziels R.M."/>
            <person name="Maus I."/>
            <person name="Zhu X."/>
            <person name="Kougias P.G."/>
            <person name="Basile A."/>
            <person name="Luo G."/>
            <person name="Schluter A."/>
            <person name="Konstantinidis K.T."/>
            <person name="Angelidaki I."/>
        </authorList>
    </citation>
    <scope>NUCLEOTIDE SEQUENCE [LARGE SCALE GENOMIC DNA]</scope>
    <source>
        <strain evidence="6">AS27yjCOA_65</strain>
    </source>
</reference>
<feature type="domain" description="Major facilitator superfamily (MFS) profile" evidence="5">
    <location>
        <begin position="230"/>
        <end position="469"/>
    </location>
</feature>
<sequence>MFFSRAKEGFIKESKSLRASIRDGMASAVTTGTADSYLIPFGIFLRATTLQIGLLATLPQFVGAFSQVVGAWLSDRITSRRTLLVGAASANAMVWLAIGLLSFTASSQIESIFALIVLALVYQVTLNLSAPIWNSLIGDLVPLKERGQFFGIRNQWLGFISFLTLIICGQILDFTKDLGLARWGFLVIFLGAGISRLIAAYWLAQYEDPPFSSSEENKFSLLQFVLRIPQSNFAKFVLFVATMQFSVAIAGPYFSVYWLNDLKLSYTEFTGIIAAQAISQFLSMKSWGRLSDSYGNRKILKVCSFGIASIPFFWLLSDNYFYMAGLQVYSGIFWAGFNIAVGNFLFDAVTPPKRARCAAYQAFITGIFILIGAVIGGVIVKHLPENYSFFYGLDWNPTSPLLVLFLISGILRFLFASFLIRKFHEVREVTGISTWRLLSAFSGIRSLDSVTDYWVDLFRDQEEGKEEEN</sequence>
<evidence type="ECO:0000256" key="3">
    <source>
        <dbReference type="ARBA" id="ARBA00023136"/>
    </source>
</evidence>
<dbReference type="InterPro" id="IPR011701">
    <property type="entry name" value="MFS"/>
</dbReference>
<gene>
    <name evidence="6" type="ORF">GYA55_11930</name>
</gene>
<proteinExistence type="predicted"/>
<organism evidence="6 7">
    <name type="scientific">SAR324 cluster bacterium</name>
    <dbReference type="NCBI Taxonomy" id="2024889"/>
    <lineage>
        <taxon>Bacteria</taxon>
        <taxon>Deltaproteobacteria</taxon>
        <taxon>SAR324 cluster</taxon>
    </lineage>
</organism>
<dbReference type="GO" id="GO:0022857">
    <property type="term" value="F:transmembrane transporter activity"/>
    <property type="evidence" value="ECO:0007669"/>
    <property type="project" value="InterPro"/>
</dbReference>
<dbReference type="AlphaFoldDB" id="A0A7X9FT73"/>
<dbReference type="PANTHER" id="PTHR23526:SF2">
    <property type="entry name" value="MAJOR FACILITATOR SUPERFAMILY (MFS) PROFILE DOMAIN-CONTAINING PROTEIN"/>
    <property type="match status" value="1"/>
</dbReference>
<evidence type="ECO:0000313" key="6">
    <source>
        <dbReference type="EMBL" id="NMC63863.1"/>
    </source>
</evidence>
<dbReference type="PANTHER" id="PTHR23526">
    <property type="entry name" value="INTEGRAL MEMBRANE TRANSPORT PROTEIN-RELATED"/>
    <property type="match status" value="1"/>
</dbReference>
<evidence type="ECO:0000256" key="2">
    <source>
        <dbReference type="ARBA" id="ARBA00022989"/>
    </source>
</evidence>
<dbReference type="InterPro" id="IPR052528">
    <property type="entry name" value="Sugar_transport-like"/>
</dbReference>
<feature type="transmembrane region" description="Helical" evidence="4">
    <location>
        <begin position="111"/>
        <end position="133"/>
    </location>
</feature>
<evidence type="ECO:0000259" key="5">
    <source>
        <dbReference type="PROSITE" id="PS50850"/>
    </source>
</evidence>